<organism evidence="1 2">
    <name type="scientific">Tsukamurella tyrosinosolvens</name>
    <dbReference type="NCBI Taxonomy" id="57704"/>
    <lineage>
        <taxon>Bacteria</taxon>
        <taxon>Bacillati</taxon>
        <taxon>Actinomycetota</taxon>
        <taxon>Actinomycetes</taxon>
        <taxon>Mycobacteriales</taxon>
        <taxon>Tsukamurellaceae</taxon>
        <taxon>Tsukamurella</taxon>
    </lineage>
</organism>
<gene>
    <name evidence="1" type="ORF">SAMN04489793_3253</name>
</gene>
<dbReference type="Proteomes" id="UP000182241">
    <property type="component" value="Unassembled WGS sequence"/>
</dbReference>
<keyword evidence="2" id="KW-1185">Reference proteome</keyword>
<dbReference type="STRING" id="57704.SAMN04489793_3253"/>
<protein>
    <submittedName>
        <fullName evidence="1">Uncharacterized protein</fullName>
    </submittedName>
</protein>
<dbReference type="AlphaFoldDB" id="A0A1H4VJN3"/>
<dbReference type="EMBL" id="FNSA01000003">
    <property type="protein sequence ID" value="SEC81322.1"/>
    <property type="molecule type" value="Genomic_DNA"/>
</dbReference>
<evidence type="ECO:0000313" key="2">
    <source>
        <dbReference type="Proteomes" id="UP000182241"/>
    </source>
</evidence>
<dbReference type="RefSeq" id="WP_170181031.1">
    <property type="nucleotide sequence ID" value="NZ_FNSA01000003.1"/>
</dbReference>
<proteinExistence type="predicted"/>
<evidence type="ECO:0000313" key="1">
    <source>
        <dbReference type="EMBL" id="SEC81322.1"/>
    </source>
</evidence>
<sequence length="58" mass="6726">MPQTIPSVNQLKKAIDPEVWKVRYEDLPNIGAQWAWERRRDSSTKAAERVYALLTARA</sequence>
<reference evidence="2" key="1">
    <citation type="submission" date="2016-10" db="EMBL/GenBank/DDBJ databases">
        <authorList>
            <person name="Varghese N."/>
            <person name="Submissions S."/>
        </authorList>
    </citation>
    <scope>NUCLEOTIDE SEQUENCE [LARGE SCALE GENOMIC DNA]</scope>
    <source>
        <strain evidence="2">DSM 44234</strain>
    </source>
</reference>
<accession>A0A1H4VJN3</accession>
<name>A0A1H4VJN3_TSUTY</name>